<evidence type="ECO:0000256" key="1">
    <source>
        <dbReference type="ARBA" id="ARBA00010923"/>
    </source>
</evidence>
<keyword evidence="6" id="KW-1185">Reference proteome</keyword>
<evidence type="ECO:0000256" key="3">
    <source>
        <dbReference type="ARBA" id="ARBA00023125"/>
    </source>
</evidence>
<dbReference type="EMBL" id="QNUG01000055">
    <property type="protein sequence ID" value="REC66639.1"/>
    <property type="molecule type" value="Genomic_DNA"/>
</dbReference>
<dbReference type="CDD" id="cd17266">
    <property type="entry name" value="RMtype1_S_Sau1132ORF3780P-TRD2-CR2_like"/>
    <property type="match status" value="1"/>
</dbReference>
<keyword evidence="2" id="KW-0680">Restriction system</keyword>
<dbReference type="PANTHER" id="PTHR30408:SF13">
    <property type="entry name" value="TYPE I RESTRICTION ENZYME HINDI SPECIFICITY SUBUNIT"/>
    <property type="match status" value="1"/>
</dbReference>
<dbReference type="Pfam" id="PF01420">
    <property type="entry name" value="Methylase_S"/>
    <property type="match status" value="1"/>
</dbReference>
<keyword evidence="5" id="KW-0378">Hydrolase</keyword>
<comment type="caution">
    <text evidence="5">The sequence shown here is derived from an EMBL/GenBank/DDBJ whole genome shotgun (WGS) entry which is preliminary data.</text>
</comment>
<organism evidence="5 6">
    <name type="scientific">Epilithonimonas hispanica</name>
    <dbReference type="NCBI Taxonomy" id="358687"/>
    <lineage>
        <taxon>Bacteria</taxon>
        <taxon>Pseudomonadati</taxon>
        <taxon>Bacteroidota</taxon>
        <taxon>Flavobacteriia</taxon>
        <taxon>Flavobacteriales</taxon>
        <taxon>Weeksellaceae</taxon>
        <taxon>Chryseobacterium group</taxon>
        <taxon>Epilithonimonas</taxon>
    </lineage>
</organism>
<feature type="domain" description="Type I restriction modification DNA specificity" evidence="4">
    <location>
        <begin position="3"/>
        <end position="155"/>
    </location>
</feature>
<accession>A0A3D9CLW1</accession>
<dbReference type="InterPro" id="IPR000055">
    <property type="entry name" value="Restrct_endonuc_typeI_TRD"/>
</dbReference>
<keyword evidence="5" id="KW-0255">Endonuclease</keyword>
<dbReference type="Proteomes" id="UP000256326">
    <property type="component" value="Unassembled WGS sequence"/>
</dbReference>
<keyword evidence="3" id="KW-0238">DNA-binding</keyword>
<comment type="similarity">
    <text evidence="1">Belongs to the type-I restriction system S methylase family.</text>
</comment>
<dbReference type="GO" id="GO:0009307">
    <property type="term" value="P:DNA restriction-modification system"/>
    <property type="evidence" value="ECO:0007669"/>
    <property type="project" value="UniProtKB-KW"/>
</dbReference>
<dbReference type="OrthoDB" id="9816225at2"/>
<evidence type="ECO:0000313" key="6">
    <source>
        <dbReference type="Proteomes" id="UP000256326"/>
    </source>
</evidence>
<dbReference type="RefSeq" id="WP_116036932.1">
    <property type="nucleotide sequence ID" value="NZ_JBHLVV010000042.1"/>
</dbReference>
<evidence type="ECO:0000256" key="2">
    <source>
        <dbReference type="ARBA" id="ARBA00022747"/>
    </source>
</evidence>
<dbReference type="AlphaFoldDB" id="A0A3D9CLW1"/>
<name>A0A3D9CLW1_9FLAO</name>
<dbReference type="GO" id="GO:0003677">
    <property type="term" value="F:DNA binding"/>
    <property type="evidence" value="ECO:0007669"/>
    <property type="project" value="UniProtKB-KW"/>
</dbReference>
<sequence>MENNWKEVKLEELIKFGNGKQRPNSEGLIPVYGGNGILSYTESSNYDGETLIIGRVGAYCGAVYYDNRPIWISDNALSGKPKDNYDTKFLYYFLKNLDLNQYAGGSSHPLVTQTLLNSLEFNVCIDAYEQKAIASVLSSLDDKIDLLHQQNQTLEALAETLFRQWFIEEAKEDWEELPFSEWINETVGGDWGKETLQDEFTKEVYCIRGTDIADLLIGIPTKTPIRFVKEKKFQSIEPKEGDIIIEISGGTENQSTGRAYFINNEIKSLFGKDLVFSNFCRLIRIKDSNYSFFVYLYLKYLYDQDEFFNLENGSSGIKNLDYKSLLFENKYKMPKEDLVLKFNDQVSNNYKKINQNKFQIQTLTQLRDTLLPKLMSGEVRVKI</sequence>
<dbReference type="Gene3D" id="3.90.220.20">
    <property type="entry name" value="DNA methylase specificity domains"/>
    <property type="match status" value="2"/>
</dbReference>
<evidence type="ECO:0000313" key="5">
    <source>
        <dbReference type="EMBL" id="REC66639.1"/>
    </source>
</evidence>
<dbReference type="InterPro" id="IPR052021">
    <property type="entry name" value="Type-I_RS_S_subunit"/>
</dbReference>
<proteinExistence type="inferred from homology"/>
<dbReference type="SUPFAM" id="SSF116734">
    <property type="entry name" value="DNA methylase specificity domain"/>
    <property type="match status" value="2"/>
</dbReference>
<dbReference type="GO" id="GO:0004519">
    <property type="term" value="F:endonuclease activity"/>
    <property type="evidence" value="ECO:0007669"/>
    <property type="project" value="UniProtKB-KW"/>
</dbReference>
<gene>
    <name evidence="5" type="ORF">DRF58_16270</name>
</gene>
<dbReference type="PANTHER" id="PTHR30408">
    <property type="entry name" value="TYPE-1 RESTRICTION ENZYME ECOKI SPECIFICITY PROTEIN"/>
    <property type="match status" value="1"/>
</dbReference>
<protein>
    <submittedName>
        <fullName evidence="5">Restriction endonuclease subunit S</fullName>
    </submittedName>
</protein>
<dbReference type="InterPro" id="IPR044946">
    <property type="entry name" value="Restrct_endonuc_typeI_TRD_sf"/>
</dbReference>
<evidence type="ECO:0000259" key="4">
    <source>
        <dbReference type="Pfam" id="PF01420"/>
    </source>
</evidence>
<reference evidence="5 6" key="1">
    <citation type="journal article" date="2006" name="Int. J. Syst. Evol. Microbiol.">
        <title>Chryseobacterium hispanicum sp. nov., isolated from the drinking water distribution system of Sevilla, Spain.</title>
        <authorList>
            <person name="Gallego V."/>
            <person name="Garcia M.T."/>
            <person name="Ventosa A."/>
        </authorList>
    </citation>
    <scope>NUCLEOTIDE SEQUENCE [LARGE SCALE GENOMIC DNA]</scope>
    <source>
        <strain evidence="5 6">KCTC 22104</strain>
    </source>
</reference>
<keyword evidence="5" id="KW-0540">Nuclease</keyword>